<reference evidence="9" key="1">
    <citation type="journal article" date="2014" name="Science">
        <title>Ancient hybridizations among the ancestral genomes of bread wheat.</title>
        <authorList>
            <consortium name="International Wheat Genome Sequencing Consortium,"/>
            <person name="Marcussen T."/>
            <person name="Sandve S.R."/>
            <person name="Heier L."/>
            <person name="Spannagl M."/>
            <person name="Pfeifer M."/>
            <person name="Jakobsen K.S."/>
            <person name="Wulff B.B."/>
            <person name="Steuernagel B."/>
            <person name="Mayer K.F."/>
            <person name="Olsen O.A."/>
        </authorList>
    </citation>
    <scope>NUCLEOTIDE SEQUENCE [LARGE SCALE GENOMIC DNA]</scope>
    <source>
        <strain evidence="9">cv. AL8/78</strain>
    </source>
</reference>
<dbReference type="EnsemblPlants" id="AET1Gv20886900.23">
    <property type="protein sequence ID" value="AET1Gv20886900.23"/>
    <property type="gene ID" value="AET1Gv20886900"/>
</dbReference>
<dbReference type="Pfam" id="PF00664">
    <property type="entry name" value="ABC_membrane"/>
    <property type="match status" value="1"/>
</dbReference>
<feature type="domain" description="ABC transmembrane type-1" evidence="7">
    <location>
        <begin position="50"/>
        <end position="140"/>
    </location>
</feature>
<protein>
    <recommendedName>
        <fullName evidence="7">ABC transmembrane type-1 domain-containing protein</fullName>
    </recommendedName>
</protein>
<evidence type="ECO:0000259" key="7">
    <source>
        <dbReference type="PROSITE" id="PS50929"/>
    </source>
</evidence>
<keyword evidence="2 6" id="KW-0812">Transmembrane</keyword>
<evidence type="ECO:0000313" key="8">
    <source>
        <dbReference type="EnsemblPlants" id="AET1Gv20886900.23"/>
    </source>
</evidence>
<dbReference type="GO" id="GO:0140359">
    <property type="term" value="F:ABC-type transporter activity"/>
    <property type="evidence" value="ECO:0007669"/>
    <property type="project" value="InterPro"/>
</dbReference>
<dbReference type="InterPro" id="IPR039421">
    <property type="entry name" value="Type_1_exporter"/>
</dbReference>
<reference evidence="8" key="3">
    <citation type="journal article" date="2017" name="Nature">
        <title>Genome sequence of the progenitor of the wheat D genome Aegilops tauschii.</title>
        <authorList>
            <person name="Luo M.C."/>
            <person name="Gu Y.Q."/>
            <person name="Puiu D."/>
            <person name="Wang H."/>
            <person name="Twardziok S.O."/>
            <person name="Deal K.R."/>
            <person name="Huo N."/>
            <person name="Zhu T."/>
            <person name="Wang L."/>
            <person name="Wang Y."/>
            <person name="McGuire P.E."/>
            <person name="Liu S."/>
            <person name="Long H."/>
            <person name="Ramasamy R.K."/>
            <person name="Rodriguez J.C."/>
            <person name="Van S.L."/>
            <person name="Yuan L."/>
            <person name="Wang Z."/>
            <person name="Xia Z."/>
            <person name="Xiao L."/>
            <person name="Anderson O.D."/>
            <person name="Ouyang S."/>
            <person name="Liang Y."/>
            <person name="Zimin A.V."/>
            <person name="Pertea G."/>
            <person name="Qi P."/>
            <person name="Bennetzen J.L."/>
            <person name="Dai X."/>
            <person name="Dawson M.W."/>
            <person name="Muller H.G."/>
            <person name="Kugler K."/>
            <person name="Rivarola-Duarte L."/>
            <person name="Spannagl M."/>
            <person name="Mayer K.F.X."/>
            <person name="Lu F.H."/>
            <person name="Bevan M.W."/>
            <person name="Leroy P."/>
            <person name="Li P."/>
            <person name="You F.M."/>
            <person name="Sun Q."/>
            <person name="Liu Z."/>
            <person name="Lyons E."/>
            <person name="Wicker T."/>
            <person name="Salzberg S.L."/>
            <person name="Devos K.M."/>
            <person name="Dvorak J."/>
        </authorList>
    </citation>
    <scope>NUCLEOTIDE SEQUENCE [LARGE SCALE GENOMIC DNA]</scope>
    <source>
        <strain evidence="8">cv. AL8/78</strain>
    </source>
</reference>
<keyword evidence="4 6" id="KW-0472">Membrane</keyword>
<evidence type="ECO:0000256" key="6">
    <source>
        <dbReference type="SAM" id="Phobius"/>
    </source>
</evidence>
<keyword evidence="3 6" id="KW-1133">Transmembrane helix</keyword>
<proteinExistence type="predicted"/>
<dbReference type="Gramene" id="AET1Gv20886900.23">
    <property type="protein sequence ID" value="AET1Gv20886900.23"/>
    <property type="gene ID" value="AET1Gv20886900"/>
</dbReference>
<dbReference type="SUPFAM" id="SSF90123">
    <property type="entry name" value="ABC transporter transmembrane region"/>
    <property type="match status" value="1"/>
</dbReference>
<dbReference type="PANTHER" id="PTHR24222:SF65">
    <property type="entry name" value="ABC TRANSPORTER B FAMILY MEMBER 9"/>
    <property type="match status" value="1"/>
</dbReference>
<accession>A0A452ZRA9</accession>
<evidence type="ECO:0000313" key="9">
    <source>
        <dbReference type="Proteomes" id="UP000015105"/>
    </source>
</evidence>
<sequence length="226" mass="23885">MGETNNARADGVVKGGEEEEKGRKKMTKGGKASFHDLFKNADAADVVLMLVGTVAALASGMSQVVMSIIFGRMVDAFGGATRDTILPRVDKVPFCFCMNLQACNATEISCWTVTGERQAARFRSLYLKSVLRQDMAFFDTEMKGGQVVFGTSACEEATGGRLRGSSSTLRQQQAQPSPNESALPASQTACGAWLRLVPPFAAPPRAAPATSSPANANRRAEASAAA</sequence>
<evidence type="ECO:0000256" key="2">
    <source>
        <dbReference type="ARBA" id="ARBA00022692"/>
    </source>
</evidence>
<evidence type="ECO:0000256" key="3">
    <source>
        <dbReference type="ARBA" id="ARBA00022989"/>
    </source>
</evidence>
<dbReference type="GO" id="GO:0005886">
    <property type="term" value="C:plasma membrane"/>
    <property type="evidence" value="ECO:0007669"/>
    <property type="project" value="TreeGrafter"/>
</dbReference>
<dbReference type="GO" id="GO:0005524">
    <property type="term" value="F:ATP binding"/>
    <property type="evidence" value="ECO:0007669"/>
    <property type="project" value="InterPro"/>
</dbReference>
<reference evidence="8" key="4">
    <citation type="submission" date="2019-03" db="UniProtKB">
        <authorList>
            <consortium name="EnsemblPlants"/>
        </authorList>
    </citation>
    <scope>IDENTIFICATION</scope>
</reference>
<dbReference type="PANTHER" id="PTHR24222">
    <property type="entry name" value="ABC TRANSPORTER B FAMILY"/>
    <property type="match status" value="1"/>
</dbReference>
<dbReference type="PROSITE" id="PS50929">
    <property type="entry name" value="ABC_TM1F"/>
    <property type="match status" value="1"/>
</dbReference>
<dbReference type="AlphaFoldDB" id="A0A452ZRA9"/>
<name>A0A452ZRA9_AEGTS</name>
<dbReference type="InterPro" id="IPR011527">
    <property type="entry name" value="ABC1_TM_dom"/>
</dbReference>
<feature type="region of interest" description="Disordered" evidence="5">
    <location>
        <begin position="202"/>
        <end position="226"/>
    </location>
</feature>
<evidence type="ECO:0000256" key="5">
    <source>
        <dbReference type="SAM" id="MobiDB-lite"/>
    </source>
</evidence>
<organism evidence="8 9">
    <name type="scientific">Aegilops tauschii subsp. strangulata</name>
    <name type="common">Goatgrass</name>
    <dbReference type="NCBI Taxonomy" id="200361"/>
    <lineage>
        <taxon>Eukaryota</taxon>
        <taxon>Viridiplantae</taxon>
        <taxon>Streptophyta</taxon>
        <taxon>Embryophyta</taxon>
        <taxon>Tracheophyta</taxon>
        <taxon>Spermatophyta</taxon>
        <taxon>Magnoliopsida</taxon>
        <taxon>Liliopsida</taxon>
        <taxon>Poales</taxon>
        <taxon>Poaceae</taxon>
        <taxon>BOP clade</taxon>
        <taxon>Pooideae</taxon>
        <taxon>Triticodae</taxon>
        <taxon>Triticeae</taxon>
        <taxon>Triticinae</taxon>
        <taxon>Aegilops</taxon>
    </lineage>
</organism>
<dbReference type="InterPro" id="IPR036640">
    <property type="entry name" value="ABC1_TM_sf"/>
</dbReference>
<evidence type="ECO:0000256" key="4">
    <source>
        <dbReference type="ARBA" id="ARBA00023136"/>
    </source>
</evidence>
<dbReference type="Proteomes" id="UP000015105">
    <property type="component" value="Chromosome 1D"/>
</dbReference>
<feature type="region of interest" description="Disordered" evidence="5">
    <location>
        <begin position="1"/>
        <end position="27"/>
    </location>
</feature>
<feature type="transmembrane region" description="Helical" evidence="6">
    <location>
        <begin position="46"/>
        <end position="70"/>
    </location>
</feature>
<reference evidence="8" key="5">
    <citation type="journal article" date="2021" name="G3 (Bethesda)">
        <title>Aegilops tauschii genome assembly Aet v5.0 features greater sequence contiguity and improved annotation.</title>
        <authorList>
            <person name="Wang L."/>
            <person name="Zhu T."/>
            <person name="Rodriguez J.C."/>
            <person name="Deal K.R."/>
            <person name="Dubcovsky J."/>
            <person name="McGuire P.E."/>
            <person name="Lux T."/>
            <person name="Spannagl M."/>
            <person name="Mayer K.F.X."/>
            <person name="Baldrich P."/>
            <person name="Meyers B.C."/>
            <person name="Huo N."/>
            <person name="Gu Y.Q."/>
            <person name="Zhou H."/>
            <person name="Devos K.M."/>
            <person name="Bennetzen J.L."/>
            <person name="Unver T."/>
            <person name="Budak H."/>
            <person name="Gulick P.J."/>
            <person name="Galiba G."/>
            <person name="Kalapos B."/>
            <person name="Nelson D.R."/>
            <person name="Li P."/>
            <person name="You F.M."/>
            <person name="Luo M.C."/>
            <person name="Dvorak J."/>
        </authorList>
    </citation>
    <scope>NUCLEOTIDE SEQUENCE [LARGE SCALE GENOMIC DNA]</scope>
    <source>
        <strain evidence="8">cv. AL8/78</strain>
    </source>
</reference>
<evidence type="ECO:0000256" key="1">
    <source>
        <dbReference type="ARBA" id="ARBA00004141"/>
    </source>
</evidence>
<dbReference type="Gene3D" id="1.20.1560.10">
    <property type="entry name" value="ABC transporter type 1, transmembrane domain"/>
    <property type="match status" value="1"/>
</dbReference>
<reference evidence="9" key="2">
    <citation type="journal article" date="2017" name="Nat. Plants">
        <title>The Aegilops tauschii genome reveals multiple impacts of transposons.</title>
        <authorList>
            <person name="Zhao G."/>
            <person name="Zou C."/>
            <person name="Li K."/>
            <person name="Wang K."/>
            <person name="Li T."/>
            <person name="Gao L."/>
            <person name="Zhang X."/>
            <person name="Wang H."/>
            <person name="Yang Z."/>
            <person name="Liu X."/>
            <person name="Jiang W."/>
            <person name="Mao L."/>
            <person name="Kong X."/>
            <person name="Jiao Y."/>
            <person name="Jia J."/>
        </authorList>
    </citation>
    <scope>NUCLEOTIDE SEQUENCE [LARGE SCALE GENOMIC DNA]</scope>
    <source>
        <strain evidence="9">cv. AL8/78</strain>
    </source>
</reference>
<keyword evidence="9" id="KW-1185">Reference proteome</keyword>
<feature type="compositionally biased region" description="Low complexity" evidence="5">
    <location>
        <begin position="207"/>
        <end position="226"/>
    </location>
</feature>
<comment type="subcellular location">
    <subcellularLocation>
        <location evidence="1">Membrane</location>
        <topology evidence="1">Multi-pass membrane protein</topology>
    </subcellularLocation>
</comment>